<dbReference type="Proteomes" id="UP000460221">
    <property type="component" value="Unassembled WGS sequence"/>
</dbReference>
<reference evidence="6 7" key="1">
    <citation type="submission" date="2019-11" db="EMBL/GenBank/DDBJ databases">
        <authorList>
            <person name="Jiang L.-Q."/>
        </authorList>
    </citation>
    <scope>NUCLEOTIDE SEQUENCE [LARGE SCALE GENOMIC DNA]</scope>
    <source>
        <strain evidence="6 7">YIM 132087</strain>
    </source>
</reference>
<dbReference type="Pfam" id="PF00135">
    <property type="entry name" value="COesterase"/>
    <property type="match status" value="1"/>
</dbReference>
<evidence type="ECO:0000256" key="4">
    <source>
        <dbReference type="SAM" id="MobiDB-lite"/>
    </source>
</evidence>
<feature type="region of interest" description="Disordered" evidence="4">
    <location>
        <begin position="1"/>
        <end position="67"/>
    </location>
</feature>
<evidence type="ECO:0000313" key="6">
    <source>
        <dbReference type="EMBL" id="MTD16902.1"/>
    </source>
</evidence>
<evidence type="ECO:0000256" key="2">
    <source>
        <dbReference type="ARBA" id="ARBA00022801"/>
    </source>
</evidence>
<protein>
    <recommendedName>
        <fullName evidence="3">Carboxylic ester hydrolase</fullName>
        <ecNumber evidence="3">3.1.1.-</ecNumber>
    </recommendedName>
</protein>
<gene>
    <name evidence="6" type="ORF">GIS00_23490</name>
</gene>
<dbReference type="AlphaFoldDB" id="A0A7K1FRY1"/>
<name>A0A7K1FRY1_9ACTN</name>
<accession>A0A7K1FRY1</accession>
<dbReference type="GO" id="GO:0016787">
    <property type="term" value="F:hydrolase activity"/>
    <property type="evidence" value="ECO:0007669"/>
    <property type="project" value="UniProtKB-KW"/>
</dbReference>
<evidence type="ECO:0000256" key="1">
    <source>
        <dbReference type="ARBA" id="ARBA00005964"/>
    </source>
</evidence>
<dbReference type="Gene3D" id="3.40.50.1820">
    <property type="entry name" value="alpha/beta hydrolase"/>
    <property type="match status" value="1"/>
</dbReference>
<comment type="similarity">
    <text evidence="1 3">Belongs to the type-B carboxylesterase/lipase family.</text>
</comment>
<dbReference type="PANTHER" id="PTHR11559">
    <property type="entry name" value="CARBOXYLESTERASE"/>
    <property type="match status" value="1"/>
</dbReference>
<keyword evidence="2 3" id="KW-0378">Hydrolase</keyword>
<dbReference type="SUPFAM" id="SSF53474">
    <property type="entry name" value="alpha/beta-Hydrolases"/>
    <property type="match status" value="1"/>
</dbReference>
<organism evidence="6 7">
    <name type="scientific">Nakamurella alba</name>
    <dbReference type="NCBI Taxonomy" id="2665158"/>
    <lineage>
        <taxon>Bacteria</taxon>
        <taxon>Bacillati</taxon>
        <taxon>Actinomycetota</taxon>
        <taxon>Actinomycetes</taxon>
        <taxon>Nakamurellales</taxon>
        <taxon>Nakamurellaceae</taxon>
        <taxon>Nakamurella</taxon>
    </lineage>
</organism>
<dbReference type="EMBL" id="WLYK01000012">
    <property type="protein sequence ID" value="MTD16902.1"/>
    <property type="molecule type" value="Genomic_DNA"/>
</dbReference>
<dbReference type="InterPro" id="IPR029058">
    <property type="entry name" value="AB_hydrolase_fold"/>
</dbReference>
<feature type="compositionally biased region" description="Polar residues" evidence="4">
    <location>
        <begin position="36"/>
        <end position="53"/>
    </location>
</feature>
<dbReference type="EC" id="3.1.1.-" evidence="3"/>
<dbReference type="InterPro" id="IPR050309">
    <property type="entry name" value="Type-B_Carboxylest/Lipase"/>
</dbReference>
<proteinExistence type="inferred from homology"/>
<comment type="caution">
    <text evidence="6">The sequence shown here is derived from an EMBL/GenBank/DDBJ whole genome shotgun (WGS) entry which is preliminary data.</text>
</comment>
<dbReference type="InterPro" id="IPR002018">
    <property type="entry name" value="CarbesteraseB"/>
</dbReference>
<feature type="compositionally biased region" description="Polar residues" evidence="4">
    <location>
        <begin position="20"/>
        <end position="29"/>
    </location>
</feature>
<evidence type="ECO:0000256" key="3">
    <source>
        <dbReference type="RuleBase" id="RU361235"/>
    </source>
</evidence>
<keyword evidence="7" id="KW-1185">Reference proteome</keyword>
<feature type="domain" description="Carboxylesterase type B" evidence="5">
    <location>
        <begin position="59"/>
        <end position="551"/>
    </location>
</feature>
<evidence type="ECO:0000313" key="7">
    <source>
        <dbReference type="Proteomes" id="UP000460221"/>
    </source>
</evidence>
<evidence type="ECO:0000259" key="5">
    <source>
        <dbReference type="Pfam" id="PF00135"/>
    </source>
</evidence>
<dbReference type="InterPro" id="IPR019826">
    <property type="entry name" value="Carboxylesterase_B_AS"/>
</dbReference>
<sequence>MTLLVGCSGAPDGNGATGALQASPTSTSAGAPDLSTPATTVPTPGQVTDTSSPDPADAPVDTTTGTLRGKEAGATHEYLGIRFASPPTGARRWTLPEPAPDTDEVLAADAPGPACPQSDDIALAAGESDEDCLFLNVTVPTRPSTSPRPVMVWWHGGGFTSGSGSQYDARRLADQGDVVVVTANYRLGMFGYLALPGLPGSGNFGFADQLAALAWAKGNATAFGGDPDNITVFGESAGGTSVCAALTSPAAAGLIDKAIFSSGSCRLSWPAGTLFPGLPATASLIPLKDAETIGVGAAKAAGCDGSGVLDCLRRLPVATVVDQAAAFGNPLAYGTDLLPERPADAVVAGRSLPVPVISGGNLDEQRSFVGGLLLTDPDAVSVTNYGALVRASFGEHASAVLDEYPLQAYDSAALAWSTLVTDVAWACTTTRGARELAAAGATVYSYEFADRTAPDVSGVASSGLPQGAAHATDLPYLFDLGGKSLVTRTGQGELAETMVELWTSFARTGTPSSGRVASWPATTGDSSPVLQLGNPDIGLVDHRAEHKCAFWESVGQG</sequence>
<dbReference type="PROSITE" id="PS00122">
    <property type="entry name" value="CARBOXYLESTERASE_B_1"/>
    <property type="match status" value="1"/>
</dbReference>